<dbReference type="EMBL" id="AP018929">
    <property type="protein sequence ID" value="BBG23690.1"/>
    <property type="molecule type" value="Genomic_DNA"/>
</dbReference>
<gene>
    <name evidence="1" type="ORF">IC006_0978</name>
    <name evidence="2" type="ORF">IC007_0950</name>
</gene>
<organism evidence="1 3">
    <name type="scientific">Sulfuracidifex tepidarius</name>
    <dbReference type="NCBI Taxonomy" id="1294262"/>
    <lineage>
        <taxon>Archaea</taxon>
        <taxon>Thermoproteota</taxon>
        <taxon>Thermoprotei</taxon>
        <taxon>Sulfolobales</taxon>
        <taxon>Sulfolobaceae</taxon>
        <taxon>Sulfuracidifex</taxon>
    </lineage>
</organism>
<dbReference type="Proteomes" id="UP000325030">
    <property type="component" value="Chromosome"/>
</dbReference>
<evidence type="ECO:0000313" key="4">
    <source>
        <dbReference type="Proteomes" id="UP000325030"/>
    </source>
</evidence>
<reference evidence="1 3" key="2">
    <citation type="journal article" date="2020" name="Int. J. Syst. Evol. Microbiol.">
        <title>Sulfuracidifex tepidarius gen. nov., sp. nov. and transfer of Sulfolobus metallicus Huber and Stetter 1992 to the genus Sulfuracidifex as Sulfuracidifex metallicus comb. nov.</title>
        <authorList>
            <person name="Itoh T."/>
            <person name="Miura T."/>
            <person name="Sakai H.D."/>
            <person name="Kato S."/>
            <person name="Ohkuma M."/>
            <person name="Takashina T."/>
        </authorList>
    </citation>
    <scope>NUCLEOTIDE SEQUENCE [LARGE SCALE GENOMIC DNA]</scope>
    <source>
        <strain evidence="1 3">IC-006</strain>
        <strain evidence="2">IC-007</strain>
    </source>
</reference>
<name>A0A510DUE9_9CREN</name>
<evidence type="ECO:0000313" key="1">
    <source>
        <dbReference type="EMBL" id="BBG23690.1"/>
    </source>
</evidence>
<accession>A0A510E1S9</accession>
<dbReference type="Proteomes" id="UP000322983">
    <property type="component" value="Chromosome"/>
</dbReference>
<accession>A0A510DUE9</accession>
<reference evidence="4" key="1">
    <citation type="submission" date="2018-09" db="EMBL/GenBank/DDBJ databases">
        <title>Complete Genome Sequencing of Sulfolobus sp. JCM 16834.</title>
        <authorList>
            <person name="Kato S."/>
            <person name="Itoh T."/>
            <person name="Ohkuma M."/>
        </authorList>
    </citation>
    <scope>NUCLEOTIDE SEQUENCE [LARGE SCALE GENOMIC DNA]</scope>
    <source>
        <strain evidence="4">IC-007</strain>
    </source>
</reference>
<sequence>MEPPLWVKGDRGSSEKQEISIVRWGCPVRKGGVSSQILKRYIGLESLD</sequence>
<evidence type="ECO:0000313" key="2">
    <source>
        <dbReference type="EMBL" id="BBG26442.1"/>
    </source>
</evidence>
<dbReference type="EMBL" id="AP018930">
    <property type="protein sequence ID" value="BBG26442.1"/>
    <property type="molecule type" value="Genomic_DNA"/>
</dbReference>
<dbReference type="AlphaFoldDB" id="A0A510DUE9"/>
<evidence type="ECO:0000313" key="3">
    <source>
        <dbReference type="Proteomes" id="UP000322983"/>
    </source>
</evidence>
<dbReference type="KEGG" id="step:IC006_0978"/>
<proteinExistence type="predicted"/>
<protein>
    <submittedName>
        <fullName evidence="1">Uncharacterized protein</fullName>
    </submittedName>
</protein>
<keyword evidence="3" id="KW-1185">Reference proteome</keyword>